<evidence type="ECO:0000313" key="1">
    <source>
        <dbReference type="EMBL" id="CAB4145746.1"/>
    </source>
</evidence>
<evidence type="ECO:0008006" key="4">
    <source>
        <dbReference type="Google" id="ProtNLM"/>
    </source>
</evidence>
<dbReference type="EMBL" id="LR796459">
    <property type="protein sequence ID" value="CAB4145746.1"/>
    <property type="molecule type" value="Genomic_DNA"/>
</dbReference>
<gene>
    <name evidence="3" type="ORF">UFOVP1204_69</name>
    <name evidence="1" type="ORF">UFOVP473_32</name>
    <name evidence="2" type="ORF">UFOVP983_32</name>
</gene>
<protein>
    <recommendedName>
        <fullName evidence="4">HTH_XRE domain containing protein</fullName>
    </recommendedName>
</protein>
<name>A0A6J5R089_9CAUD</name>
<organism evidence="3">
    <name type="scientific">uncultured Caudovirales phage</name>
    <dbReference type="NCBI Taxonomy" id="2100421"/>
    <lineage>
        <taxon>Viruses</taxon>
        <taxon>Duplodnaviria</taxon>
        <taxon>Heunggongvirae</taxon>
        <taxon>Uroviricota</taxon>
        <taxon>Caudoviricetes</taxon>
        <taxon>Peduoviridae</taxon>
        <taxon>Maltschvirus</taxon>
        <taxon>Maltschvirus maltsch</taxon>
    </lineage>
</organism>
<accession>A0A6J5R089</accession>
<sequence length="72" mass="7605">MTPSELKSARKSLGLSAEGFARVVEVASGRTVRRWEDGSQDIPGPVVVIVGLLLKFPVVRKALLGHAPLGSP</sequence>
<evidence type="ECO:0000313" key="3">
    <source>
        <dbReference type="EMBL" id="CAB4190420.1"/>
    </source>
</evidence>
<reference evidence="3" key="1">
    <citation type="submission" date="2020-05" db="EMBL/GenBank/DDBJ databases">
        <authorList>
            <person name="Chiriac C."/>
            <person name="Salcher M."/>
            <person name="Ghai R."/>
            <person name="Kavagutti S V."/>
        </authorList>
    </citation>
    <scope>NUCLEOTIDE SEQUENCE</scope>
</reference>
<dbReference type="SUPFAM" id="SSF47413">
    <property type="entry name" value="lambda repressor-like DNA-binding domains"/>
    <property type="match status" value="1"/>
</dbReference>
<dbReference type="InterPro" id="IPR010982">
    <property type="entry name" value="Lambda_DNA-bd_dom_sf"/>
</dbReference>
<dbReference type="GO" id="GO:0003677">
    <property type="term" value="F:DNA binding"/>
    <property type="evidence" value="ECO:0007669"/>
    <property type="project" value="InterPro"/>
</dbReference>
<proteinExistence type="predicted"/>
<dbReference type="Gene3D" id="1.10.260.40">
    <property type="entry name" value="lambda repressor-like DNA-binding domains"/>
    <property type="match status" value="1"/>
</dbReference>
<evidence type="ECO:0000313" key="2">
    <source>
        <dbReference type="EMBL" id="CAB4176520.1"/>
    </source>
</evidence>
<dbReference type="EMBL" id="LR796939">
    <property type="protein sequence ID" value="CAB4176520.1"/>
    <property type="molecule type" value="Genomic_DNA"/>
</dbReference>
<dbReference type="EMBL" id="LR797150">
    <property type="protein sequence ID" value="CAB4190420.1"/>
    <property type="molecule type" value="Genomic_DNA"/>
</dbReference>